<evidence type="ECO:0000313" key="2">
    <source>
        <dbReference type="Proteomes" id="UP001295684"/>
    </source>
</evidence>
<sequence length="310" mass="34978">MSNLKRVFTFCIKPKPNTKCSNDKIGIDCSLETLSTDYSEFSSSPAKSIIMDPAVSDLASRVRICLLNEVLPDNQKRELPSQSLSLKKTNSACPRVSKFSWDFSNSSRENIKAISVPRLAYCSTNRERSKNDEHPKKASFAKRIEAFNSLQKLAYNIRQDDEVIFGEEKPFEYLKEIQDYQNEYKTATKTKKYDSRSVRMNKISSSKTLAFSTRTKAKPQKPRNLNIVEAQAEEVKVSHKVLSGLDSIIKNFKLSSKISKLSKKKSSNKTKYQPKKSKCIGTLKGPLGEPCLTHIPVGHLQKIVASLSQL</sequence>
<reference evidence="1" key="1">
    <citation type="submission" date="2023-07" db="EMBL/GenBank/DDBJ databases">
        <authorList>
            <consortium name="AG Swart"/>
            <person name="Singh M."/>
            <person name="Singh A."/>
            <person name="Seah K."/>
            <person name="Emmerich C."/>
        </authorList>
    </citation>
    <scope>NUCLEOTIDE SEQUENCE</scope>
    <source>
        <strain evidence="1">DP1</strain>
    </source>
</reference>
<dbReference type="AlphaFoldDB" id="A0AAD1U7M4"/>
<proteinExistence type="predicted"/>
<name>A0AAD1U7M4_EUPCR</name>
<dbReference type="Proteomes" id="UP001295684">
    <property type="component" value="Unassembled WGS sequence"/>
</dbReference>
<protein>
    <submittedName>
        <fullName evidence="1">Uncharacterized protein</fullName>
    </submittedName>
</protein>
<evidence type="ECO:0000313" key="1">
    <source>
        <dbReference type="EMBL" id="CAI2360443.1"/>
    </source>
</evidence>
<gene>
    <name evidence="1" type="ORF">ECRASSUSDP1_LOCUS1747</name>
</gene>
<comment type="caution">
    <text evidence="1">The sequence shown here is derived from an EMBL/GenBank/DDBJ whole genome shotgun (WGS) entry which is preliminary data.</text>
</comment>
<accession>A0AAD1U7M4</accession>
<keyword evidence="2" id="KW-1185">Reference proteome</keyword>
<organism evidence="1 2">
    <name type="scientific">Euplotes crassus</name>
    <dbReference type="NCBI Taxonomy" id="5936"/>
    <lineage>
        <taxon>Eukaryota</taxon>
        <taxon>Sar</taxon>
        <taxon>Alveolata</taxon>
        <taxon>Ciliophora</taxon>
        <taxon>Intramacronucleata</taxon>
        <taxon>Spirotrichea</taxon>
        <taxon>Hypotrichia</taxon>
        <taxon>Euplotida</taxon>
        <taxon>Euplotidae</taxon>
        <taxon>Moneuplotes</taxon>
    </lineage>
</organism>
<dbReference type="EMBL" id="CAMPGE010001644">
    <property type="protein sequence ID" value="CAI2360443.1"/>
    <property type="molecule type" value="Genomic_DNA"/>
</dbReference>